<sequence>MNYLVFSSSLFVLITVALILIVVYKVMIKKERPDNYYTPFDHITGQSNEEFHEERQEDEQEEEEDEGDDKDR</sequence>
<protein>
    <recommendedName>
        <fullName evidence="5">DUF3951 domain-containing protein</fullName>
    </recommendedName>
</protein>
<keyword evidence="2" id="KW-0472">Membrane</keyword>
<organism evidence="3 4">
    <name type="scientific">Pontibacillus salipaludis</name>
    <dbReference type="NCBI Taxonomy" id="1697394"/>
    <lineage>
        <taxon>Bacteria</taxon>
        <taxon>Bacillati</taxon>
        <taxon>Bacillota</taxon>
        <taxon>Bacilli</taxon>
        <taxon>Bacillales</taxon>
        <taxon>Bacillaceae</taxon>
        <taxon>Pontibacillus</taxon>
    </lineage>
</organism>
<keyword evidence="2" id="KW-1133">Transmembrane helix</keyword>
<evidence type="ECO:0008006" key="5">
    <source>
        <dbReference type="Google" id="ProtNLM"/>
    </source>
</evidence>
<keyword evidence="4" id="KW-1185">Reference proteome</keyword>
<feature type="region of interest" description="Disordered" evidence="1">
    <location>
        <begin position="35"/>
        <end position="72"/>
    </location>
</feature>
<comment type="caution">
    <text evidence="3">The sequence shown here is derived from an EMBL/GenBank/DDBJ whole genome shotgun (WGS) entry which is preliminary data.</text>
</comment>
<dbReference type="Pfam" id="PF13131">
    <property type="entry name" value="DUF3951"/>
    <property type="match status" value="1"/>
</dbReference>
<dbReference type="InterPro" id="IPR025028">
    <property type="entry name" value="DUF3951"/>
</dbReference>
<dbReference type="EMBL" id="BMIN01000021">
    <property type="protein sequence ID" value="GGD25124.1"/>
    <property type="molecule type" value="Genomic_DNA"/>
</dbReference>
<name>A0ABQ1QGX0_9BACI</name>
<feature type="compositionally biased region" description="Acidic residues" evidence="1">
    <location>
        <begin position="56"/>
        <end position="72"/>
    </location>
</feature>
<reference evidence="4" key="1">
    <citation type="journal article" date="2019" name="Int. J. Syst. Evol. Microbiol.">
        <title>The Global Catalogue of Microorganisms (GCM) 10K type strain sequencing project: providing services to taxonomists for standard genome sequencing and annotation.</title>
        <authorList>
            <consortium name="The Broad Institute Genomics Platform"/>
            <consortium name="The Broad Institute Genome Sequencing Center for Infectious Disease"/>
            <person name="Wu L."/>
            <person name="Ma J."/>
        </authorList>
    </citation>
    <scope>NUCLEOTIDE SEQUENCE [LARGE SCALE GENOMIC DNA]</scope>
    <source>
        <strain evidence="4">CGMCC 1.15353</strain>
    </source>
</reference>
<evidence type="ECO:0000256" key="1">
    <source>
        <dbReference type="SAM" id="MobiDB-lite"/>
    </source>
</evidence>
<feature type="transmembrane region" description="Helical" evidence="2">
    <location>
        <begin position="6"/>
        <end position="24"/>
    </location>
</feature>
<dbReference type="Proteomes" id="UP000642571">
    <property type="component" value="Unassembled WGS sequence"/>
</dbReference>
<proteinExistence type="predicted"/>
<evidence type="ECO:0000256" key="2">
    <source>
        <dbReference type="SAM" id="Phobius"/>
    </source>
</evidence>
<evidence type="ECO:0000313" key="4">
    <source>
        <dbReference type="Proteomes" id="UP000642571"/>
    </source>
</evidence>
<keyword evidence="2" id="KW-0812">Transmembrane</keyword>
<evidence type="ECO:0000313" key="3">
    <source>
        <dbReference type="EMBL" id="GGD25124.1"/>
    </source>
</evidence>
<dbReference type="RefSeq" id="WP_229721293.1">
    <property type="nucleotide sequence ID" value="NZ_BMIN01000021.1"/>
</dbReference>
<gene>
    <name evidence="3" type="ORF">GCM10011389_35970</name>
</gene>
<accession>A0ABQ1QGX0</accession>